<accession>A0A382RGV3</accession>
<dbReference type="GO" id="GO:0016740">
    <property type="term" value="F:transferase activity"/>
    <property type="evidence" value="ECO:0007669"/>
    <property type="project" value="UniProtKB-KW"/>
</dbReference>
<protein>
    <recommendedName>
        <fullName evidence="6">6,7-dimethyl-8-ribityllumazine synthase</fullName>
    </recommendedName>
</protein>
<dbReference type="InterPro" id="IPR002180">
    <property type="entry name" value="LS/RS"/>
</dbReference>
<dbReference type="SUPFAM" id="SSF52121">
    <property type="entry name" value="Lumazine synthase"/>
    <property type="match status" value="1"/>
</dbReference>
<evidence type="ECO:0000256" key="4">
    <source>
        <dbReference type="ARBA" id="ARBA00022679"/>
    </source>
</evidence>
<dbReference type="GO" id="GO:0009349">
    <property type="term" value="C:riboflavin synthase complex"/>
    <property type="evidence" value="ECO:0007669"/>
    <property type="project" value="InterPro"/>
</dbReference>
<dbReference type="Gene3D" id="3.40.50.960">
    <property type="entry name" value="Lumazine/riboflavin synthase"/>
    <property type="match status" value="1"/>
</dbReference>
<dbReference type="InterPro" id="IPR036467">
    <property type="entry name" value="LS/RS_sf"/>
</dbReference>
<gene>
    <name evidence="5" type="ORF">METZ01_LOCUS349221</name>
</gene>
<dbReference type="Pfam" id="PF00885">
    <property type="entry name" value="DMRL_synthase"/>
    <property type="match status" value="1"/>
</dbReference>
<evidence type="ECO:0008006" key="6">
    <source>
        <dbReference type="Google" id="ProtNLM"/>
    </source>
</evidence>
<keyword evidence="4" id="KW-0808">Transferase</keyword>
<comment type="pathway">
    <text evidence="1">Cofactor biosynthesis; riboflavin biosynthesis.</text>
</comment>
<dbReference type="AlphaFoldDB" id="A0A382RGV3"/>
<name>A0A382RGV3_9ZZZZ</name>
<evidence type="ECO:0000256" key="3">
    <source>
        <dbReference type="ARBA" id="ARBA00022619"/>
    </source>
</evidence>
<dbReference type="EMBL" id="UINC01121304">
    <property type="protein sequence ID" value="SVC96367.1"/>
    <property type="molecule type" value="Genomic_DNA"/>
</dbReference>
<proteinExistence type="inferred from homology"/>
<keyword evidence="3" id="KW-0686">Riboflavin biosynthesis</keyword>
<feature type="non-terminal residue" evidence="5">
    <location>
        <position position="53"/>
    </location>
</feature>
<evidence type="ECO:0000256" key="2">
    <source>
        <dbReference type="ARBA" id="ARBA00007424"/>
    </source>
</evidence>
<sequence>MADHEGKPDAGGMSFAIVASRFNDFVVDNLIQGATGRLIELGAAKDAIKLYQV</sequence>
<evidence type="ECO:0000256" key="1">
    <source>
        <dbReference type="ARBA" id="ARBA00005104"/>
    </source>
</evidence>
<dbReference type="UniPathway" id="UPA00275"/>
<comment type="similarity">
    <text evidence="2">Belongs to the DMRL synthase family.</text>
</comment>
<dbReference type="GO" id="GO:0009231">
    <property type="term" value="P:riboflavin biosynthetic process"/>
    <property type="evidence" value="ECO:0007669"/>
    <property type="project" value="UniProtKB-UniPathway"/>
</dbReference>
<organism evidence="5">
    <name type="scientific">marine metagenome</name>
    <dbReference type="NCBI Taxonomy" id="408172"/>
    <lineage>
        <taxon>unclassified sequences</taxon>
        <taxon>metagenomes</taxon>
        <taxon>ecological metagenomes</taxon>
    </lineage>
</organism>
<evidence type="ECO:0000313" key="5">
    <source>
        <dbReference type="EMBL" id="SVC96367.1"/>
    </source>
</evidence>
<reference evidence="5" key="1">
    <citation type="submission" date="2018-05" db="EMBL/GenBank/DDBJ databases">
        <authorList>
            <person name="Lanie J.A."/>
            <person name="Ng W.-L."/>
            <person name="Kazmierczak K.M."/>
            <person name="Andrzejewski T.M."/>
            <person name="Davidsen T.M."/>
            <person name="Wayne K.J."/>
            <person name="Tettelin H."/>
            <person name="Glass J.I."/>
            <person name="Rusch D."/>
            <person name="Podicherti R."/>
            <person name="Tsui H.-C.T."/>
            <person name="Winkler M.E."/>
        </authorList>
    </citation>
    <scope>NUCLEOTIDE SEQUENCE</scope>
</reference>